<organism evidence="1 2">
    <name type="scientific">Streptomyces bottropensis</name>
    <dbReference type="NCBI Taxonomy" id="42235"/>
    <lineage>
        <taxon>Bacteria</taxon>
        <taxon>Bacillati</taxon>
        <taxon>Actinomycetota</taxon>
        <taxon>Actinomycetes</taxon>
        <taxon>Kitasatosporales</taxon>
        <taxon>Streptomycetaceae</taxon>
        <taxon>Streptomyces</taxon>
    </lineage>
</organism>
<name>A0ABU8AMP5_9ACTN</name>
<sequence length="40" mass="4040">MTANPTRPTGRLRITNAISAISAISAAAAHSAPEAYPTTS</sequence>
<proteinExistence type="predicted"/>
<evidence type="ECO:0000313" key="2">
    <source>
        <dbReference type="Proteomes" id="UP001310290"/>
    </source>
</evidence>
<evidence type="ECO:0000313" key="1">
    <source>
        <dbReference type="EMBL" id="MEH0634473.1"/>
    </source>
</evidence>
<accession>A0ABU8AMP5</accession>
<keyword evidence="2" id="KW-1185">Reference proteome</keyword>
<protein>
    <submittedName>
        <fullName evidence="1">Uncharacterized protein</fullName>
    </submittedName>
</protein>
<dbReference type="RefSeq" id="WP_334659890.1">
    <property type="nucleotide sequence ID" value="NZ_JARULZ010000001.1"/>
</dbReference>
<dbReference type="EMBL" id="JARULZ010000001">
    <property type="protein sequence ID" value="MEH0634473.1"/>
    <property type="molecule type" value="Genomic_DNA"/>
</dbReference>
<reference evidence="1" key="1">
    <citation type="submission" date="2023-04" db="EMBL/GenBank/DDBJ databases">
        <title>Genomic diversity of scab-causing Streptomyces spp. in the province of Quebec, Canada.</title>
        <authorList>
            <person name="Biessy A."/>
            <person name="Cadieux M."/>
            <person name="Ciotola M."/>
            <person name="Filion M."/>
        </authorList>
    </citation>
    <scope>NUCLEOTIDE SEQUENCE</scope>
    <source>
        <strain evidence="1">B21-115</strain>
    </source>
</reference>
<dbReference type="Proteomes" id="UP001310290">
    <property type="component" value="Unassembled WGS sequence"/>
</dbReference>
<comment type="caution">
    <text evidence="1">The sequence shown here is derived from an EMBL/GenBank/DDBJ whole genome shotgun (WGS) entry which is preliminary data.</text>
</comment>
<gene>
    <name evidence="1" type="ORF">QBA35_14065</name>
</gene>